<keyword evidence="6" id="KW-0325">Glycoprotein</keyword>
<dbReference type="InterPro" id="IPR001812">
    <property type="entry name" value="Trypano_VSG_A_N_dom"/>
</dbReference>
<dbReference type="VEuPathDB" id="TriTrypDB:Tb1125.11.18510"/>
<dbReference type="Gene3D" id="3.90.150.10">
    <property type="entry name" value="Variant Surface Glycoprotein, subunit A domain 1"/>
    <property type="match status" value="1"/>
</dbReference>
<evidence type="ECO:0000256" key="5">
    <source>
        <dbReference type="ARBA" id="ARBA00023136"/>
    </source>
</evidence>
<evidence type="ECO:0000256" key="9">
    <source>
        <dbReference type="SAM" id="MobiDB-lite"/>
    </source>
</evidence>
<dbReference type="SUPFAM" id="SSF58087">
    <property type="entry name" value="Variant surface glycoprotein (N-terminal domain)"/>
    <property type="match status" value="1"/>
</dbReference>
<dbReference type="VEuPathDB" id="TriTrypDB:Tb427_000045400"/>
<keyword evidence="4" id="KW-0336">GPI-anchor</keyword>
<reference evidence="12" key="1">
    <citation type="submission" date="2016-08" db="EMBL/GenBank/DDBJ databases">
        <title>VSG repertoire of Trypanosoma brucei EATRO 1125.</title>
        <authorList>
            <person name="Cross G.A."/>
        </authorList>
    </citation>
    <scope>NUCLEOTIDE SEQUENCE</scope>
    <source>
        <strain evidence="12">EATRO 1125</strain>
    </source>
</reference>
<evidence type="ECO:0000313" key="12">
    <source>
        <dbReference type="EMBL" id="APD74839.1"/>
    </source>
</evidence>
<keyword evidence="3" id="KW-1003">Cell membrane</keyword>
<feature type="compositionally biased region" description="Basic and acidic residues" evidence="9">
    <location>
        <begin position="462"/>
        <end position="471"/>
    </location>
</feature>
<evidence type="ECO:0000256" key="8">
    <source>
        <dbReference type="SAM" id="Coils"/>
    </source>
</evidence>
<dbReference type="GO" id="GO:0042783">
    <property type="term" value="P:symbiont-mediated evasion of host immune response"/>
    <property type="evidence" value="ECO:0007669"/>
    <property type="project" value="InterPro"/>
</dbReference>
<keyword evidence="7" id="KW-0449">Lipoprotein</keyword>
<dbReference type="SUPFAM" id="SSF118251">
    <property type="entry name" value="Variant surface glycoprotein MITAT 1.2, VSG 221, C-terminal domain"/>
    <property type="match status" value="1"/>
</dbReference>
<keyword evidence="5" id="KW-0472">Membrane</keyword>
<dbReference type="VEuPathDB" id="TriTrypDB:Tb11.v5.0896"/>
<feature type="domain" description="Trypanosome variant surface glycoprotein A-type N-terminal" evidence="11">
    <location>
        <begin position="21"/>
        <end position="370"/>
    </location>
</feature>
<dbReference type="EMBL" id="KX700883">
    <property type="protein sequence ID" value="APD74839.1"/>
    <property type="molecule type" value="Genomic_DNA"/>
</dbReference>
<keyword evidence="10" id="KW-0732">Signal</keyword>
<evidence type="ECO:0000256" key="4">
    <source>
        <dbReference type="ARBA" id="ARBA00022622"/>
    </source>
</evidence>
<feature type="coiled-coil region" evidence="8">
    <location>
        <begin position="389"/>
        <end position="416"/>
    </location>
</feature>
<name>A0A1J0RAC7_9TRYP</name>
<keyword evidence="8" id="KW-0175">Coiled coil</keyword>
<accession>A0A1J0RAC7</accession>
<evidence type="ECO:0000256" key="10">
    <source>
        <dbReference type="SAM" id="SignalP"/>
    </source>
</evidence>
<dbReference type="VEuPathDB" id="TriTrypDB:Tb427_000166200"/>
<proteinExistence type="predicted"/>
<feature type="chain" id="PRO_5013108409" evidence="10">
    <location>
        <begin position="29"/>
        <end position="497"/>
    </location>
</feature>
<feature type="signal peptide" evidence="10">
    <location>
        <begin position="1"/>
        <end position="28"/>
    </location>
</feature>
<dbReference type="AlphaFoldDB" id="A0A1J0RAC7"/>
<protein>
    <submittedName>
        <fullName evidence="12">Variant surface glycoprotein 1125.4315</fullName>
    </submittedName>
</protein>
<dbReference type="VEuPathDB" id="TriTrypDB:Tb427_000634700"/>
<dbReference type="InterPro" id="IPR027446">
    <property type="entry name" value="VSG_C_dom_sf"/>
</dbReference>
<comment type="subcellular location">
    <subcellularLocation>
        <location evidence="2">Cell membrane</location>
        <topology evidence="2">Lipid-anchor</topology>
        <topology evidence="2">GPI-anchor</topology>
    </subcellularLocation>
</comment>
<organism evidence="12">
    <name type="scientific">Trypanosoma brucei</name>
    <dbReference type="NCBI Taxonomy" id="5691"/>
    <lineage>
        <taxon>Eukaryota</taxon>
        <taxon>Discoba</taxon>
        <taxon>Euglenozoa</taxon>
        <taxon>Kinetoplastea</taxon>
        <taxon>Metakinetoplastina</taxon>
        <taxon>Trypanosomatida</taxon>
        <taxon>Trypanosomatidae</taxon>
        <taxon>Trypanosoma</taxon>
    </lineage>
</organism>
<dbReference type="Gene3D" id="4.10.110.20">
    <property type="entry name" value="Variant surface glycoprotein MITAT 1.2, VSG 221, C-terminal domain"/>
    <property type="match status" value="1"/>
</dbReference>
<evidence type="ECO:0000256" key="7">
    <source>
        <dbReference type="ARBA" id="ARBA00023288"/>
    </source>
</evidence>
<evidence type="ECO:0000256" key="1">
    <source>
        <dbReference type="ARBA" id="ARBA00002523"/>
    </source>
</evidence>
<evidence type="ECO:0000256" key="6">
    <source>
        <dbReference type="ARBA" id="ARBA00023180"/>
    </source>
</evidence>
<dbReference type="GO" id="GO:0098552">
    <property type="term" value="C:side of membrane"/>
    <property type="evidence" value="ECO:0007669"/>
    <property type="project" value="UniProtKB-KW"/>
</dbReference>
<feature type="region of interest" description="Disordered" evidence="9">
    <location>
        <begin position="361"/>
        <end position="382"/>
    </location>
</feature>
<evidence type="ECO:0000256" key="3">
    <source>
        <dbReference type="ARBA" id="ARBA00022475"/>
    </source>
</evidence>
<dbReference type="FunFam" id="4.10.110.20:FF:000001">
    <property type="entry name" value="Variant surface glycoprotein (VSG), putative"/>
    <property type="match status" value="1"/>
</dbReference>
<evidence type="ECO:0000259" key="11">
    <source>
        <dbReference type="Pfam" id="PF00913"/>
    </source>
</evidence>
<dbReference type="Pfam" id="PF00913">
    <property type="entry name" value="Trypan_glycop"/>
    <property type="match status" value="1"/>
</dbReference>
<evidence type="ECO:0000256" key="2">
    <source>
        <dbReference type="ARBA" id="ARBA00004609"/>
    </source>
</evidence>
<feature type="region of interest" description="Disordered" evidence="9">
    <location>
        <begin position="453"/>
        <end position="480"/>
    </location>
</feature>
<dbReference type="GO" id="GO:0005886">
    <property type="term" value="C:plasma membrane"/>
    <property type="evidence" value="ECO:0007669"/>
    <property type="project" value="UniProtKB-SubCell"/>
</dbReference>
<comment type="function">
    <text evidence="1">VSG forms a coat on the surface of the parasite. The trypanosome evades the immune response of the host by expressing a series of antigenically distinct VSGs from an estimated 1000 VSG genes.</text>
</comment>
<sequence length="497" mass="52568">MWNPQYRGGIYAVTFAYLLHVVCTTTQATTKDPFKWSELQKLCKLSAFLNKVGQGATKKADTLRSAVEAGQEAQLRALAAAEASSVGNQSAVYLAVAMEAGRCAAQATGKLQKILPKAIKATALAAKATSHISEFVNLLKQLSTGGTGTGYCLKGSGASAQASTTESGIDCAEHEPATEPTDMPADDQVMDASGFKQITATTLLDTSDNDKCMLLHKTGTIPAAGDLMQTTAPKTVVNGFISITGHNTDTAATFVAANAIARDWAITNADTPVKKLYAAVRELQTADTENCGATADQVIKNTISSKKVTEILKEAKAADTKVNPGPPQDEWAAAVLATIEKETGNQATKIAAAIDNQPLTAAAGSKSETKPVKQAGGSDGLRKSLLLQRMKNRDKLAGLQNQLQEEKAKKDNTIATKITTKITETEETCQNKGAGDCKDGCKLTGEEDNKKCVVDPDYTPKQAERGEKDSKNGTTNTTGSNSFLINRAPLWLAFLLF</sequence>